<comment type="caution">
    <text evidence="3">The sequence shown here is derived from an EMBL/GenBank/DDBJ whole genome shotgun (WGS) entry which is preliminary data.</text>
</comment>
<evidence type="ECO:0000256" key="1">
    <source>
        <dbReference type="SAM" id="Phobius"/>
    </source>
</evidence>
<dbReference type="InterPro" id="IPR003779">
    <property type="entry name" value="CMD-like"/>
</dbReference>
<dbReference type="InterPro" id="IPR029032">
    <property type="entry name" value="AhpD-like"/>
</dbReference>
<evidence type="ECO:0000259" key="2">
    <source>
        <dbReference type="Pfam" id="PF02627"/>
    </source>
</evidence>
<dbReference type="EMBL" id="BMMS01000071">
    <property type="protein sequence ID" value="GGP00913.1"/>
    <property type="molecule type" value="Genomic_DNA"/>
</dbReference>
<keyword evidence="1" id="KW-0472">Membrane</keyword>
<organism evidence="3 4">
    <name type="scientific">Wenjunlia tyrosinilytica</name>
    <dbReference type="NCBI Taxonomy" id="1544741"/>
    <lineage>
        <taxon>Bacteria</taxon>
        <taxon>Bacillati</taxon>
        <taxon>Actinomycetota</taxon>
        <taxon>Actinomycetes</taxon>
        <taxon>Kitasatosporales</taxon>
        <taxon>Streptomycetaceae</taxon>
        <taxon>Wenjunlia</taxon>
    </lineage>
</organism>
<feature type="domain" description="Carboxymuconolactone decarboxylase-like" evidence="2">
    <location>
        <begin position="28"/>
        <end position="98"/>
    </location>
</feature>
<dbReference type="PANTHER" id="PTHR34846">
    <property type="entry name" value="4-CARBOXYMUCONOLACTONE DECARBOXYLASE FAMILY PROTEIN (AFU_ORTHOLOGUE AFUA_6G11590)"/>
    <property type="match status" value="1"/>
</dbReference>
<evidence type="ECO:0000313" key="4">
    <source>
        <dbReference type="Proteomes" id="UP000641932"/>
    </source>
</evidence>
<keyword evidence="4" id="KW-1185">Reference proteome</keyword>
<keyword evidence="1" id="KW-0812">Transmembrane</keyword>
<dbReference type="PANTHER" id="PTHR34846:SF10">
    <property type="entry name" value="CYTOPLASMIC PROTEIN"/>
    <property type="match status" value="1"/>
</dbReference>
<accession>A0A917ZYD0</accession>
<reference evidence="3" key="1">
    <citation type="journal article" date="2014" name="Int. J. Syst. Evol. Microbiol.">
        <title>Complete genome sequence of Corynebacterium casei LMG S-19264T (=DSM 44701T), isolated from a smear-ripened cheese.</title>
        <authorList>
            <consortium name="US DOE Joint Genome Institute (JGI-PGF)"/>
            <person name="Walter F."/>
            <person name="Albersmeier A."/>
            <person name="Kalinowski J."/>
            <person name="Ruckert C."/>
        </authorList>
    </citation>
    <scope>NUCLEOTIDE SEQUENCE</scope>
    <source>
        <strain evidence="3">CGMCC 4.7201</strain>
    </source>
</reference>
<gene>
    <name evidence="3" type="ORF">GCM10012280_70690</name>
</gene>
<keyword evidence="1" id="KW-1133">Transmembrane helix</keyword>
<dbReference type="GO" id="GO:0051920">
    <property type="term" value="F:peroxiredoxin activity"/>
    <property type="evidence" value="ECO:0007669"/>
    <property type="project" value="InterPro"/>
</dbReference>
<dbReference type="Pfam" id="PF02627">
    <property type="entry name" value="CMD"/>
    <property type="match status" value="1"/>
</dbReference>
<evidence type="ECO:0000313" key="3">
    <source>
        <dbReference type="EMBL" id="GGP00913.1"/>
    </source>
</evidence>
<dbReference type="Gene3D" id="1.20.1290.10">
    <property type="entry name" value="AhpD-like"/>
    <property type="match status" value="1"/>
</dbReference>
<reference evidence="3" key="2">
    <citation type="submission" date="2020-09" db="EMBL/GenBank/DDBJ databases">
        <authorList>
            <person name="Sun Q."/>
            <person name="Zhou Y."/>
        </authorList>
    </citation>
    <scope>NUCLEOTIDE SEQUENCE</scope>
    <source>
        <strain evidence="3">CGMCC 4.7201</strain>
    </source>
</reference>
<feature type="transmembrane region" description="Helical" evidence="1">
    <location>
        <begin position="127"/>
        <end position="147"/>
    </location>
</feature>
<sequence>MTNTSISRMPNPAEFVPELNDISAALFRATGNRSVPRTTMSLVHLRAGQIVGNTYLTVLNTGFLRKAGESEERITAVSSWQDAPYFTDAERAALALVEATLQPAPHGRQRVCDELYAEVAKHYDEKALATLTIAIGQISFFIALAVIGKPQPVSSLADEQWAQPDPSISGAR</sequence>
<name>A0A917ZYD0_9ACTN</name>
<protein>
    <submittedName>
        <fullName evidence="3">Alkyl hydroperoxide reductase AhpD</fullName>
    </submittedName>
</protein>
<dbReference type="AlphaFoldDB" id="A0A917ZYD0"/>
<proteinExistence type="predicted"/>
<dbReference type="RefSeq" id="WP_189135906.1">
    <property type="nucleotide sequence ID" value="NZ_BMMS01000071.1"/>
</dbReference>
<dbReference type="Proteomes" id="UP000641932">
    <property type="component" value="Unassembled WGS sequence"/>
</dbReference>
<dbReference type="SUPFAM" id="SSF69118">
    <property type="entry name" value="AhpD-like"/>
    <property type="match status" value="1"/>
</dbReference>